<proteinExistence type="predicted"/>
<sequence>MANNKHELLSPLSDIVFKALFGREEKDSKIILIDFLNSVLSLEGNERITEIVHLNPFNIKEYKEDKGSIFDIKVKNQREERINIEMQINNVDDFRKRSLYYWSKMYSETIKESENYTNLKKSIVINIMDFEIIKETNRYHTEYKILEKEEKFPLLDDLEIHYIELQKFHPQKDPEEMEAIELWLSFIKKAGKEEIEKLVERKEELSIAMEMLKKISADEELREKYAAREKARLDAISSLKFAEMKGMEKGRAEGKAEGKAEGRAEGKAEGKAELLIRLLSKKFGVLPTSLEEKIRNIALPVLDLLAENIFELNSIEEVINLITK</sequence>
<keyword evidence="4" id="KW-1185">Reference proteome</keyword>
<dbReference type="Pfam" id="PF14261">
    <property type="entry name" value="DUF4351"/>
    <property type="match status" value="1"/>
</dbReference>
<organism evidence="3 4">
    <name type="scientific">Lutispora saccharofermentans</name>
    <dbReference type="NCBI Taxonomy" id="3024236"/>
    <lineage>
        <taxon>Bacteria</taxon>
        <taxon>Bacillati</taxon>
        <taxon>Bacillota</taxon>
        <taxon>Clostridia</taxon>
        <taxon>Lutisporales</taxon>
        <taxon>Lutisporaceae</taxon>
        <taxon>Lutispora</taxon>
    </lineage>
</organism>
<dbReference type="Proteomes" id="UP001651880">
    <property type="component" value="Unassembled WGS sequence"/>
</dbReference>
<dbReference type="InterPro" id="IPR025587">
    <property type="entry name" value="DUF4351"/>
</dbReference>
<feature type="domain" description="DUF4351" evidence="2">
    <location>
        <begin position="265"/>
        <end position="318"/>
    </location>
</feature>
<keyword evidence="1" id="KW-0175">Coiled coil</keyword>
<name>A0ABT1NIZ3_9FIRM</name>
<reference evidence="3 4" key="1">
    <citation type="submission" date="2021-10" db="EMBL/GenBank/DDBJ databases">
        <title>Lutispora strain m25 sp. nov., a thermophilic, non-spore-forming bacterium isolated from a lab-scale methanogenic bioreactor digesting anaerobic sludge.</title>
        <authorList>
            <person name="El Houari A."/>
            <person name="Mcdonald J."/>
        </authorList>
    </citation>
    <scope>NUCLEOTIDE SEQUENCE [LARGE SCALE GENOMIC DNA]</scope>
    <source>
        <strain evidence="4">m25</strain>
    </source>
</reference>
<dbReference type="NCBIfam" id="TIGR01784">
    <property type="entry name" value="T_den_put_tspse"/>
    <property type="match status" value="1"/>
</dbReference>
<feature type="coiled-coil region" evidence="1">
    <location>
        <begin position="188"/>
        <end position="215"/>
    </location>
</feature>
<dbReference type="Pfam" id="PF12784">
    <property type="entry name" value="PDDEXK_2"/>
    <property type="match status" value="1"/>
</dbReference>
<dbReference type="RefSeq" id="WP_255228778.1">
    <property type="nucleotide sequence ID" value="NZ_JAJEKE010000020.1"/>
</dbReference>
<evidence type="ECO:0000256" key="1">
    <source>
        <dbReference type="SAM" id="Coils"/>
    </source>
</evidence>
<dbReference type="EMBL" id="JAJEKE010000020">
    <property type="protein sequence ID" value="MCQ1531250.1"/>
    <property type="molecule type" value="Genomic_DNA"/>
</dbReference>
<dbReference type="PANTHER" id="PTHR41317:SF1">
    <property type="entry name" value="PD-(D_E)XK NUCLEASE FAMILY TRANSPOSASE"/>
    <property type="match status" value="1"/>
</dbReference>
<evidence type="ECO:0000313" key="4">
    <source>
        <dbReference type="Proteomes" id="UP001651880"/>
    </source>
</evidence>
<evidence type="ECO:0000259" key="2">
    <source>
        <dbReference type="Pfam" id="PF14261"/>
    </source>
</evidence>
<evidence type="ECO:0000313" key="3">
    <source>
        <dbReference type="EMBL" id="MCQ1531250.1"/>
    </source>
</evidence>
<protein>
    <submittedName>
        <fullName evidence="3">Rpn family recombination-promoting nuclease/putative transposase</fullName>
    </submittedName>
</protein>
<gene>
    <name evidence="3" type="ORF">LJD61_17120</name>
</gene>
<dbReference type="PANTHER" id="PTHR41317">
    <property type="entry name" value="PD-(D_E)XK NUCLEASE FAMILY TRANSPOSASE"/>
    <property type="match status" value="1"/>
</dbReference>
<dbReference type="InterPro" id="IPR010106">
    <property type="entry name" value="RpnA"/>
</dbReference>
<comment type="caution">
    <text evidence="3">The sequence shown here is derived from an EMBL/GenBank/DDBJ whole genome shotgun (WGS) entry which is preliminary data.</text>
</comment>
<accession>A0ABT1NIZ3</accession>